<dbReference type="EMBL" id="BAAFRS010000050">
    <property type="protein sequence ID" value="GAB1220260.1"/>
    <property type="molecule type" value="Genomic_DNA"/>
</dbReference>
<protein>
    <recommendedName>
        <fullName evidence="3">TLDc domain-containing protein</fullName>
    </recommendedName>
</protein>
<reference evidence="1 2" key="1">
    <citation type="journal article" date="2019" name="PLoS Negl. Trop. Dis.">
        <title>Whole genome sequencing of Entamoeba nuttalli reveals mammalian host-related molecular signatures and a novel octapeptide-repeat surface protein.</title>
        <authorList>
            <person name="Tanaka M."/>
            <person name="Makiuchi T."/>
            <person name="Komiyama T."/>
            <person name="Shiina T."/>
            <person name="Osaki K."/>
            <person name="Tachibana H."/>
        </authorList>
    </citation>
    <scope>NUCLEOTIDE SEQUENCE [LARGE SCALE GENOMIC DNA]</scope>
    <source>
        <strain evidence="1 2">P19-061405</strain>
    </source>
</reference>
<accession>A0ABQ0DBP0</accession>
<evidence type="ECO:0008006" key="3">
    <source>
        <dbReference type="Google" id="ProtNLM"/>
    </source>
</evidence>
<evidence type="ECO:0000313" key="2">
    <source>
        <dbReference type="Proteomes" id="UP001628156"/>
    </source>
</evidence>
<sequence>MTIDDSINQLFIEMNGINSIIDVIIDVVLNEVLEIKTKQDGLFALLTNPSLSLASLIHRHYSIAEDDFQEISTFIESTKKDFSLLCHCPETFFDSFIKFLPHNMKHRLLQFSSTSLLPSIKTKKIQERYKFDYLAQQVKEIQHDWREEVTQKHLNPIQLSKFNHLATVISVVDIENLQKWVGKSECELIYSVHQLGTTANFNDKISGKQNITFLFSVSNGFVFGCHFGQIPKTGQHLVHAKNDPNHFICTLGGCRGIKPRRFQRTTNTSALWLMSNFETEKFVDIDAAFYIKHYGKSFVYQNIDEFYTIKSLDIDTFTGNHYPATFRVKYLFVLQWK</sequence>
<comment type="caution">
    <text evidence="1">The sequence shown here is derived from an EMBL/GenBank/DDBJ whole genome shotgun (WGS) entry which is preliminary data.</text>
</comment>
<dbReference type="Proteomes" id="UP001628156">
    <property type="component" value="Unassembled WGS sequence"/>
</dbReference>
<gene>
    <name evidence="1" type="ORF">ENUP19_0050G0040</name>
</gene>
<evidence type="ECO:0000313" key="1">
    <source>
        <dbReference type="EMBL" id="GAB1220260.1"/>
    </source>
</evidence>
<name>A0ABQ0DBP0_9EUKA</name>
<keyword evidence="2" id="KW-1185">Reference proteome</keyword>
<organism evidence="1 2">
    <name type="scientific">Entamoeba nuttalli</name>
    <dbReference type="NCBI Taxonomy" id="412467"/>
    <lineage>
        <taxon>Eukaryota</taxon>
        <taxon>Amoebozoa</taxon>
        <taxon>Evosea</taxon>
        <taxon>Archamoebae</taxon>
        <taxon>Mastigamoebida</taxon>
        <taxon>Entamoebidae</taxon>
        <taxon>Entamoeba</taxon>
    </lineage>
</organism>
<proteinExistence type="predicted"/>